<proteinExistence type="predicted"/>
<comment type="catalytic activity">
    <reaction evidence="4">
        <text>(S)-ureidoglycolate = urea + glyoxylate</text>
        <dbReference type="Rhea" id="RHEA:11304"/>
        <dbReference type="ChEBI" id="CHEBI:16199"/>
        <dbReference type="ChEBI" id="CHEBI:36655"/>
        <dbReference type="ChEBI" id="CHEBI:57296"/>
        <dbReference type="EC" id="4.3.2.3"/>
    </reaction>
</comment>
<evidence type="ECO:0000256" key="4">
    <source>
        <dbReference type="ARBA" id="ARBA00047684"/>
    </source>
</evidence>
<evidence type="ECO:0008006" key="7">
    <source>
        <dbReference type="Google" id="ProtNLM"/>
    </source>
</evidence>
<organism evidence="5 6">
    <name type="scientific">Sulfitobacter dubius</name>
    <dbReference type="NCBI Taxonomy" id="218673"/>
    <lineage>
        <taxon>Bacteria</taxon>
        <taxon>Pseudomonadati</taxon>
        <taxon>Pseudomonadota</taxon>
        <taxon>Alphaproteobacteria</taxon>
        <taxon>Rhodobacterales</taxon>
        <taxon>Roseobacteraceae</taxon>
        <taxon>Sulfitobacter</taxon>
    </lineage>
</organism>
<geneLocation type="plasmid" evidence="5 6">
    <name>pDSM109990_c</name>
</geneLocation>
<dbReference type="InterPro" id="IPR007247">
    <property type="entry name" value="Ureidogly_lyase"/>
</dbReference>
<reference evidence="6" key="1">
    <citation type="journal article" date="2022" name="Microorganisms">
        <title>Beyond the ABCs#Discovery of Three New Plasmid Types in Rhodobacterales (RepQ, RepY, RepW).</title>
        <authorList>
            <person name="Freese H.M."/>
            <person name="Ringel V."/>
            <person name="Overmann J."/>
            <person name="Petersen J."/>
        </authorList>
    </citation>
    <scope>NUCLEOTIDE SEQUENCE [LARGE SCALE GENOMIC DNA]</scope>
    <source>
        <strain evidence="6">DSM 109990</strain>
        <plasmid evidence="6">pDSM109990_c</plasmid>
    </source>
</reference>
<keyword evidence="2" id="KW-0659">Purine metabolism</keyword>
<keyword evidence="5" id="KW-0614">Plasmid</keyword>
<keyword evidence="3" id="KW-0456">Lyase</keyword>
<protein>
    <recommendedName>
        <fullName evidence="7">Ureidoglycolate hydrolase</fullName>
    </recommendedName>
</protein>
<evidence type="ECO:0000256" key="3">
    <source>
        <dbReference type="ARBA" id="ARBA00023239"/>
    </source>
</evidence>
<evidence type="ECO:0000256" key="2">
    <source>
        <dbReference type="ARBA" id="ARBA00022631"/>
    </source>
</evidence>
<keyword evidence="6" id="KW-1185">Reference proteome</keyword>
<evidence type="ECO:0000256" key="1">
    <source>
        <dbReference type="ARBA" id="ARBA00011738"/>
    </source>
</evidence>
<dbReference type="InterPro" id="IPR011051">
    <property type="entry name" value="RmlC_Cupin_sf"/>
</dbReference>
<gene>
    <name evidence="5" type="ORF">DSM109990_03869</name>
</gene>
<dbReference type="SUPFAM" id="SSF51182">
    <property type="entry name" value="RmlC-like cupins"/>
    <property type="match status" value="1"/>
</dbReference>
<comment type="subunit">
    <text evidence="1">Homodimer.</text>
</comment>
<sequence>MICVVAKTGLAPEGGDDLRAFRTRPGQAIVLREGTWHLGMMCEGEEMVAATFIYRLANGEDTETLPLKTQLRLFSSSTD</sequence>
<dbReference type="InterPro" id="IPR024060">
    <property type="entry name" value="Ureidoglycolate_lyase_dom_sf"/>
</dbReference>
<dbReference type="Pfam" id="PF04115">
    <property type="entry name" value="Ureidogly_lyase"/>
    <property type="match status" value="1"/>
</dbReference>
<name>A0ABY3ZSA1_9RHOB</name>
<evidence type="ECO:0000313" key="5">
    <source>
        <dbReference type="EMBL" id="UOA16980.1"/>
    </source>
</evidence>
<dbReference type="Proteomes" id="UP000831019">
    <property type="component" value="Plasmid pDSM109990_c"/>
</dbReference>
<dbReference type="Gene3D" id="2.60.120.480">
    <property type="entry name" value="Ureidoglycolate hydrolase"/>
    <property type="match status" value="1"/>
</dbReference>
<accession>A0ABY3ZSA1</accession>
<dbReference type="EMBL" id="CP085147">
    <property type="protein sequence ID" value="UOA16980.1"/>
    <property type="molecule type" value="Genomic_DNA"/>
</dbReference>
<evidence type="ECO:0000313" key="6">
    <source>
        <dbReference type="Proteomes" id="UP000831019"/>
    </source>
</evidence>